<dbReference type="EMBL" id="JAGIKZ010000002">
    <property type="protein sequence ID" value="MBP2240110.1"/>
    <property type="molecule type" value="Genomic_DNA"/>
</dbReference>
<organism evidence="1 2">
    <name type="scientific">Cytobacillus eiseniae</name>
    <dbReference type="NCBI Taxonomy" id="762947"/>
    <lineage>
        <taxon>Bacteria</taxon>
        <taxon>Bacillati</taxon>
        <taxon>Bacillota</taxon>
        <taxon>Bacilli</taxon>
        <taxon>Bacillales</taxon>
        <taxon>Bacillaceae</taxon>
        <taxon>Cytobacillus</taxon>
    </lineage>
</organism>
<comment type="caution">
    <text evidence="1">The sequence shown here is derived from an EMBL/GenBank/DDBJ whole genome shotgun (WGS) entry which is preliminary data.</text>
</comment>
<dbReference type="Proteomes" id="UP001519293">
    <property type="component" value="Unassembled WGS sequence"/>
</dbReference>
<sequence length="639" mass="71437">MMSSLNMVDSLLRQEKSIHSKATSFRPGQIFSGKVLKLFPNQIAEVQVGSGKVIAQLEVGLSVNDRHFFQVQSNDGQIHLKVLDVVSGNGKQPSVENLLRQMNLPVTKEHISLLQFFMKEQLPITKDTLQLAADWLKSSTSLQDSLESIKLILNKQLPFTKDVFLSLTSVLKNESFTTLMDGLKAQLSQVHSNGPTSIKLTALLNEMTQTDKEKMNSFALMKLTKEWIGSNDESQSKAAFHLLQKAGFLSTAANEAGLMNQLAEKWMDADGKSSSASTVAHSLVELIEGSRTGNRQQLIFSLIKLQEQIRNSSNPVDAKLLETLNQLLTNVKVGKVTPPLSDNDLLSVTKGVLRLQLTPANSMQNQSVFMNQALSILNGTEQAFTKISSLLTNDLAKHSSTFSSEEDALLSSIKRETQVMGVQWENSNAVNHQLKQIIRSLGLSYEHGVIDMLKNPEIDRTSQLESLKPLLMQLLADETSVPVKDAAEKLLYKITGLQVLSQEIGPIQQYVTQIPLSFSEMKTDLTIQWSGKKTDQGKIDPNYCRVLFYLHLSELKETIVDLQVQNRVMNIAIINEREDLKRLADPFLVNLKTNLMKINYHLSSVTFDKPLENKENIEIKGKNSTYIRPNNFNGVDFRV</sequence>
<dbReference type="RefSeq" id="WP_157087814.1">
    <property type="nucleotide sequence ID" value="NZ_JAGIKZ010000002.1"/>
</dbReference>
<proteinExistence type="predicted"/>
<reference evidence="1 2" key="1">
    <citation type="submission" date="2021-03" db="EMBL/GenBank/DDBJ databases">
        <title>Genomic Encyclopedia of Type Strains, Phase IV (KMG-IV): sequencing the most valuable type-strain genomes for metagenomic binning, comparative biology and taxonomic classification.</title>
        <authorList>
            <person name="Goeker M."/>
        </authorList>
    </citation>
    <scope>NUCLEOTIDE SEQUENCE [LARGE SCALE GENOMIC DNA]</scope>
    <source>
        <strain evidence="1 2">DSM 26675</strain>
    </source>
</reference>
<evidence type="ECO:0008006" key="3">
    <source>
        <dbReference type="Google" id="ProtNLM"/>
    </source>
</evidence>
<evidence type="ECO:0000313" key="2">
    <source>
        <dbReference type="Proteomes" id="UP001519293"/>
    </source>
</evidence>
<accession>A0ABS4RB41</accession>
<evidence type="ECO:0000313" key="1">
    <source>
        <dbReference type="EMBL" id="MBP2240110.1"/>
    </source>
</evidence>
<name>A0ABS4RB41_9BACI</name>
<keyword evidence="2" id="KW-1185">Reference proteome</keyword>
<gene>
    <name evidence="1" type="ORF">J2Z40_000663</name>
</gene>
<protein>
    <recommendedName>
        <fullName evidence="3">Flagellar hook-length control protein-like C-terminal domain-containing protein</fullName>
    </recommendedName>
</protein>